<dbReference type="EMBL" id="GGEC01091193">
    <property type="protein sequence ID" value="MBX71677.1"/>
    <property type="molecule type" value="Transcribed_RNA"/>
</dbReference>
<proteinExistence type="predicted"/>
<sequence>MPNRCMSTRKGTHGGTTGMTEVLGITCAEKITL</sequence>
<evidence type="ECO:0000313" key="1">
    <source>
        <dbReference type="EMBL" id="MBX71677.1"/>
    </source>
</evidence>
<dbReference type="AlphaFoldDB" id="A0A2P2QXJ9"/>
<organism evidence="1">
    <name type="scientific">Rhizophora mucronata</name>
    <name type="common">Asiatic mangrove</name>
    <dbReference type="NCBI Taxonomy" id="61149"/>
    <lineage>
        <taxon>Eukaryota</taxon>
        <taxon>Viridiplantae</taxon>
        <taxon>Streptophyta</taxon>
        <taxon>Embryophyta</taxon>
        <taxon>Tracheophyta</taxon>
        <taxon>Spermatophyta</taxon>
        <taxon>Magnoliopsida</taxon>
        <taxon>eudicotyledons</taxon>
        <taxon>Gunneridae</taxon>
        <taxon>Pentapetalae</taxon>
        <taxon>rosids</taxon>
        <taxon>fabids</taxon>
        <taxon>Malpighiales</taxon>
        <taxon>Rhizophoraceae</taxon>
        <taxon>Rhizophora</taxon>
    </lineage>
</organism>
<reference evidence="1" key="1">
    <citation type="submission" date="2018-02" db="EMBL/GenBank/DDBJ databases">
        <title>Rhizophora mucronata_Transcriptome.</title>
        <authorList>
            <person name="Meera S.P."/>
            <person name="Sreeshan A."/>
            <person name="Augustine A."/>
        </authorList>
    </citation>
    <scope>NUCLEOTIDE SEQUENCE</scope>
    <source>
        <tissue evidence="1">Leaf</tissue>
    </source>
</reference>
<name>A0A2P2QXJ9_RHIMU</name>
<accession>A0A2P2QXJ9</accession>
<protein>
    <submittedName>
        <fullName evidence="1">Uncharacterized protein</fullName>
    </submittedName>
</protein>